<dbReference type="InterPro" id="IPR002877">
    <property type="entry name" value="RNA_MeTrfase_FtsJ_dom"/>
</dbReference>
<keyword evidence="5" id="KW-0808">Transferase</keyword>
<dbReference type="EMBL" id="NXLX01000016">
    <property type="protein sequence ID" value="RDU72793.1"/>
    <property type="molecule type" value="Genomic_DNA"/>
</dbReference>
<dbReference type="InterPro" id="IPR002942">
    <property type="entry name" value="S4_RNA-bd"/>
</dbReference>
<gene>
    <name evidence="5" type="ORF">CQA57_06290</name>
</gene>
<sequence>MRIDLFIAKHFDLSRQKAQELIKNGCVLCNQKKIIKTSYDVGIDDNIELMQENLFVSRAAHKLFGFLKEERLDGKVILDVGSSTGGFTQVLLMLGAKEVHCVDVGSDQLDSTLRRDNRVRVFEKCDIRDFEKSCEYDFLTCDVSFISIEKIFNSLKKMSKEMILLFKPQFEVGKSAKRDKKGVLQDVQIVAKALENFEKYLIEAGYDILRYEKSKISGREGNEEYFFHIRCRD</sequence>
<proteinExistence type="inferred from homology"/>
<dbReference type="InterPro" id="IPR036986">
    <property type="entry name" value="S4_RNA-bd_sf"/>
</dbReference>
<evidence type="ECO:0000259" key="4">
    <source>
        <dbReference type="SMART" id="SM00363"/>
    </source>
</evidence>
<dbReference type="Gene3D" id="3.10.290.10">
    <property type="entry name" value="RNA-binding S4 domain"/>
    <property type="match status" value="1"/>
</dbReference>
<dbReference type="SUPFAM" id="SSF53335">
    <property type="entry name" value="S-adenosyl-L-methionine-dependent methyltransferases"/>
    <property type="match status" value="1"/>
</dbReference>
<dbReference type="Proteomes" id="UP000256695">
    <property type="component" value="Unassembled WGS sequence"/>
</dbReference>
<dbReference type="Pfam" id="PF01479">
    <property type="entry name" value="S4"/>
    <property type="match status" value="1"/>
</dbReference>
<evidence type="ECO:0000313" key="6">
    <source>
        <dbReference type="Proteomes" id="UP000256695"/>
    </source>
</evidence>
<dbReference type="Gene3D" id="3.40.50.150">
    <property type="entry name" value="Vaccinia Virus protein VP39"/>
    <property type="match status" value="1"/>
</dbReference>
<dbReference type="CDD" id="cd00165">
    <property type="entry name" value="S4"/>
    <property type="match status" value="1"/>
</dbReference>
<dbReference type="NCBIfam" id="TIGR00478">
    <property type="entry name" value="tly"/>
    <property type="match status" value="1"/>
</dbReference>
<protein>
    <submittedName>
        <fullName evidence="5">TlyA family rRNA (Cytidine-2'-O)-methyltransferase</fullName>
    </submittedName>
</protein>
<comment type="similarity">
    <text evidence="2">Belongs to the TlyA family.</text>
</comment>
<dbReference type="SMART" id="SM00363">
    <property type="entry name" value="S4"/>
    <property type="match status" value="1"/>
</dbReference>
<dbReference type="GO" id="GO:0008168">
    <property type="term" value="F:methyltransferase activity"/>
    <property type="evidence" value="ECO:0007669"/>
    <property type="project" value="UniProtKB-KW"/>
</dbReference>
<organism evidence="5 6">
    <name type="scientific">Helicobacter anseris</name>
    <dbReference type="NCBI Taxonomy" id="375926"/>
    <lineage>
        <taxon>Bacteria</taxon>
        <taxon>Pseudomonadati</taxon>
        <taxon>Campylobacterota</taxon>
        <taxon>Epsilonproteobacteria</taxon>
        <taxon>Campylobacterales</taxon>
        <taxon>Helicobacteraceae</taxon>
        <taxon>Helicobacter</taxon>
    </lineage>
</organism>
<evidence type="ECO:0000256" key="2">
    <source>
        <dbReference type="ARBA" id="ARBA00029460"/>
    </source>
</evidence>
<dbReference type="PROSITE" id="PS50889">
    <property type="entry name" value="S4"/>
    <property type="match status" value="1"/>
</dbReference>
<dbReference type="GO" id="GO:0003723">
    <property type="term" value="F:RNA binding"/>
    <property type="evidence" value="ECO:0007669"/>
    <property type="project" value="UniProtKB-KW"/>
</dbReference>
<dbReference type="AlphaFoldDB" id="A0A3D8J5P6"/>
<evidence type="ECO:0000313" key="5">
    <source>
        <dbReference type="EMBL" id="RDU72793.1"/>
    </source>
</evidence>
<evidence type="ECO:0000256" key="1">
    <source>
        <dbReference type="ARBA" id="ARBA00022884"/>
    </source>
</evidence>
<dbReference type="PANTHER" id="PTHR32319:SF0">
    <property type="entry name" value="BACTERIAL HEMOLYSIN-LIKE PROTEIN"/>
    <property type="match status" value="1"/>
</dbReference>
<name>A0A3D8J5P6_9HELI</name>
<dbReference type="OrthoDB" id="9784736at2"/>
<dbReference type="PANTHER" id="PTHR32319">
    <property type="entry name" value="BACTERIAL HEMOLYSIN-LIKE PROTEIN"/>
    <property type="match status" value="1"/>
</dbReference>
<evidence type="ECO:0000256" key="3">
    <source>
        <dbReference type="PROSITE-ProRule" id="PRU00182"/>
    </source>
</evidence>
<dbReference type="InterPro" id="IPR047048">
    <property type="entry name" value="TlyA"/>
</dbReference>
<feature type="domain" description="RNA-binding S4" evidence="4">
    <location>
        <begin position="1"/>
        <end position="61"/>
    </location>
</feature>
<keyword evidence="5" id="KW-0489">Methyltransferase</keyword>
<accession>A0A3D8J5P6</accession>
<comment type="caution">
    <text evidence="5">The sequence shown here is derived from an EMBL/GenBank/DDBJ whole genome shotgun (WGS) entry which is preliminary data.</text>
</comment>
<dbReference type="RefSeq" id="WP_115579384.1">
    <property type="nucleotide sequence ID" value="NZ_NXLX01000016.1"/>
</dbReference>
<dbReference type="Pfam" id="PF01728">
    <property type="entry name" value="FtsJ"/>
    <property type="match status" value="1"/>
</dbReference>
<dbReference type="GO" id="GO:0032259">
    <property type="term" value="P:methylation"/>
    <property type="evidence" value="ECO:0007669"/>
    <property type="project" value="UniProtKB-KW"/>
</dbReference>
<reference evidence="5 6" key="1">
    <citation type="submission" date="2018-04" db="EMBL/GenBank/DDBJ databases">
        <title>Novel Campyloabacter and Helicobacter Species and Strains.</title>
        <authorList>
            <person name="Mannion A.J."/>
            <person name="Shen Z."/>
            <person name="Fox J.G."/>
        </authorList>
    </citation>
    <scope>NUCLEOTIDE SEQUENCE [LARGE SCALE GENOMIC DNA]</scope>
    <source>
        <strain evidence="5 6">MIT 04-9362</strain>
    </source>
</reference>
<keyword evidence="1 3" id="KW-0694">RNA-binding</keyword>
<dbReference type="InterPro" id="IPR004538">
    <property type="entry name" value="Hemolysin_A/TlyA"/>
</dbReference>
<dbReference type="SUPFAM" id="SSF55174">
    <property type="entry name" value="Alpha-L RNA-binding motif"/>
    <property type="match status" value="1"/>
</dbReference>
<keyword evidence="6" id="KW-1185">Reference proteome</keyword>
<dbReference type="InterPro" id="IPR029063">
    <property type="entry name" value="SAM-dependent_MTases_sf"/>
</dbReference>
<dbReference type="CDD" id="cd02440">
    <property type="entry name" value="AdoMet_MTases"/>
    <property type="match status" value="1"/>
</dbReference>